<evidence type="ECO:0000313" key="2">
    <source>
        <dbReference type="Proteomes" id="UP000005268"/>
    </source>
</evidence>
<gene>
    <name evidence="1" type="ORF">YSA_09113</name>
</gene>
<protein>
    <submittedName>
        <fullName evidence="1">Uncharacterized protein</fullName>
    </submittedName>
</protein>
<sequence length="40" mass="4013">MESTVETGFFASAVEAGVSCLRAIGLLHCGAISGADLRDG</sequence>
<proteinExistence type="predicted"/>
<reference evidence="1 2" key="1">
    <citation type="journal article" date="2012" name="J. Bacteriol.">
        <title>Complete Genome Sequence of the Naphthalene-Degrading Pseudomonas putida Strain ND6.</title>
        <authorList>
            <person name="Li S."/>
            <person name="Zhao H."/>
            <person name="Li Y."/>
            <person name="Niu S."/>
            <person name="Cai B."/>
        </authorList>
    </citation>
    <scope>NUCLEOTIDE SEQUENCE [LARGE SCALE GENOMIC DNA]</scope>
    <source>
        <strain evidence="1 2">ND6</strain>
    </source>
</reference>
<organism evidence="1 2">
    <name type="scientific">Pseudomonas putida ND6</name>
    <dbReference type="NCBI Taxonomy" id="231023"/>
    <lineage>
        <taxon>Bacteria</taxon>
        <taxon>Pseudomonadati</taxon>
        <taxon>Pseudomonadota</taxon>
        <taxon>Gammaproteobacteria</taxon>
        <taxon>Pseudomonadales</taxon>
        <taxon>Pseudomonadaceae</taxon>
        <taxon>Pseudomonas</taxon>
    </lineage>
</organism>
<dbReference type="HOGENOM" id="CLU_3295242_0_0_6"/>
<dbReference type="AlphaFoldDB" id="I3V1S9"/>
<evidence type="ECO:0000313" key="1">
    <source>
        <dbReference type="EMBL" id="AFK71700.1"/>
    </source>
</evidence>
<dbReference type="Proteomes" id="UP000005268">
    <property type="component" value="Chromosome"/>
</dbReference>
<dbReference type="EMBL" id="CP003588">
    <property type="protein sequence ID" value="AFK71700.1"/>
    <property type="molecule type" value="Genomic_DNA"/>
</dbReference>
<dbReference type="KEGG" id="ppi:YSA_09113"/>
<name>I3V1S9_PSEPU</name>
<accession>I3V1S9</accession>